<proteinExistence type="predicted"/>
<dbReference type="OrthoDB" id="7197847at2"/>
<organism evidence="3 4">
    <name type="scientific">Comamonas testosteroni</name>
    <name type="common">Pseudomonas testosteroni</name>
    <dbReference type="NCBI Taxonomy" id="285"/>
    <lineage>
        <taxon>Bacteria</taxon>
        <taxon>Pseudomonadati</taxon>
        <taxon>Pseudomonadota</taxon>
        <taxon>Betaproteobacteria</taxon>
        <taxon>Burkholderiales</taxon>
        <taxon>Comamonadaceae</taxon>
        <taxon>Comamonas</taxon>
    </lineage>
</organism>
<keyword evidence="2" id="KW-0732">Signal</keyword>
<feature type="region of interest" description="Disordered" evidence="1">
    <location>
        <begin position="432"/>
        <end position="465"/>
    </location>
</feature>
<evidence type="ECO:0000313" key="3">
    <source>
        <dbReference type="EMBL" id="RGE43733.1"/>
    </source>
</evidence>
<feature type="signal peptide" evidence="2">
    <location>
        <begin position="1"/>
        <end position="25"/>
    </location>
</feature>
<evidence type="ECO:0000313" key="4">
    <source>
        <dbReference type="Proteomes" id="UP000261948"/>
    </source>
</evidence>
<feature type="chain" id="PRO_5017076099" description="Alpha/beta hydrolase" evidence="2">
    <location>
        <begin position="26"/>
        <end position="465"/>
    </location>
</feature>
<accession>A0A373FHX3</accession>
<gene>
    <name evidence="3" type="ORF">DZC30_14060</name>
</gene>
<evidence type="ECO:0000256" key="1">
    <source>
        <dbReference type="SAM" id="MobiDB-lite"/>
    </source>
</evidence>
<name>A0A373FHX3_COMTE</name>
<dbReference type="Proteomes" id="UP000261948">
    <property type="component" value="Unassembled WGS sequence"/>
</dbReference>
<keyword evidence="4" id="KW-1185">Reference proteome</keyword>
<protein>
    <recommendedName>
        <fullName evidence="5">Alpha/beta hydrolase</fullName>
    </recommendedName>
</protein>
<comment type="caution">
    <text evidence="3">The sequence shown here is derived from an EMBL/GenBank/DDBJ whole genome shotgun (WGS) entry which is preliminary data.</text>
</comment>
<evidence type="ECO:0008006" key="5">
    <source>
        <dbReference type="Google" id="ProtNLM"/>
    </source>
</evidence>
<reference evidence="3 4" key="1">
    <citation type="submission" date="2018-08" db="EMBL/GenBank/DDBJ databases">
        <title>Comamonas testosteroni strain SWCO2.</title>
        <authorList>
            <person name="Jiang N."/>
            <person name="Zhang X.Z."/>
        </authorList>
    </citation>
    <scope>NUCLEOTIDE SEQUENCE [LARGE SCALE GENOMIC DNA]</scope>
    <source>
        <strain evidence="3 4">SWCO2</strain>
    </source>
</reference>
<dbReference type="AlphaFoldDB" id="A0A373FHX3"/>
<evidence type="ECO:0000256" key="2">
    <source>
        <dbReference type="SAM" id="SignalP"/>
    </source>
</evidence>
<dbReference type="Gene3D" id="3.40.50.1820">
    <property type="entry name" value="alpha/beta hydrolase"/>
    <property type="match status" value="1"/>
</dbReference>
<dbReference type="InterPro" id="IPR029058">
    <property type="entry name" value="AB_hydrolase_fold"/>
</dbReference>
<dbReference type="EMBL" id="QURR01000017">
    <property type="protein sequence ID" value="RGE43733.1"/>
    <property type="molecule type" value="Genomic_DNA"/>
</dbReference>
<sequence length="465" mass="50078">MGYGITSAGLSAILLAAAVLQPVDALTTKAVVIGRAKPMSCPQSVPEDARCYTAQTTDGAYVMAVIPAGWSAEQGVAVMHAHGGPNLGDPSLKRVEEDASRWAVMPSTGYAWAGTSYRRGGYGVAMSAEDVNDLRVWFELEFGRPRRMVLHGQSYGAGVASVAAELFGSPPVDKSARPAFDGVLLTSGVLGGGVEAYTMRLDLRAVYQFYCRNHPMPSEPQYPLWQGLPEGSALNHGELERRVHDCTGNNKPAAERTPEQAQRLQAILAAVPVTEKSLISHLAWGTFLFRDLTQKRLGNRNPWDNSRTVYKGRDAASQEQLNAGVPRYAADPQAVQQLLADSRPTGRTNLPTVTIRGIHDPTAFVELARSYQRIREAAGTAGELVQLYTAESGHSYLSDPEYRAAMAALLAWIDQGDKPTPQTVVARCAQEASKPAVSKGSNSGCHIQPDYQPKTLESRMSGPSS</sequence>
<dbReference type="SUPFAM" id="SSF53474">
    <property type="entry name" value="alpha/beta-Hydrolases"/>
    <property type="match status" value="1"/>
</dbReference>